<keyword evidence="2" id="KW-1185">Reference proteome</keyword>
<comment type="caution">
    <text evidence="1">The sequence shown here is derived from an EMBL/GenBank/DDBJ whole genome shotgun (WGS) entry which is preliminary data.</text>
</comment>
<name>A0AAN8KEC3_PATCE</name>
<reference evidence="1 2" key="1">
    <citation type="submission" date="2024-01" db="EMBL/GenBank/DDBJ databases">
        <title>The genome of the rayed Mediterranean limpet Patella caerulea (Linnaeus, 1758).</title>
        <authorList>
            <person name="Anh-Thu Weber A."/>
            <person name="Halstead-Nussloch G."/>
        </authorList>
    </citation>
    <scope>NUCLEOTIDE SEQUENCE [LARGE SCALE GENOMIC DNA]</scope>
    <source>
        <strain evidence="1">AATW-2023a</strain>
        <tissue evidence="1">Whole specimen</tissue>
    </source>
</reference>
<protein>
    <submittedName>
        <fullName evidence="1">Uncharacterized protein</fullName>
    </submittedName>
</protein>
<sequence length="154" mass="17610">MPSREETIFRCSFYLSRNHLKIAGSHNVRYLFYGIIYIPVLKTHQCGLRVLLLHKIYVNTSSDLLDSVDYSDLFDNADYGDLLDSVDYDYGDLLDNVVYCDLLDSVDYDEFLDNVDYGDLLDSGDYGDLLDNNVDHGDIFDNADNGHTHTELCV</sequence>
<accession>A0AAN8KEC3</accession>
<dbReference type="AlphaFoldDB" id="A0AAN8KEC3"/>
<evidence type="ECO:0000313" key="1">
    <source>
        <dbReference type="EMBL" id="KAK6191909.1"/>
    </source>
</evidence>
<proteinExistence type="predicted"/>
<organism evidence="1 2">
    <name type="scientific">Patella caerulea</name>
    <name type="common">Rayed Mediterranean limpet</name>
    <dbReference type="NCBI Taxonomy" id="87958"/>
    <lineage>
        <taxon>Eukaryota</taxon>
        <taxon>Metazoa</taxon>
        <taxon>Spiralia</taxon>
        <taxon>Lophotrochozoa</taxon>
        <taxon>Mollusca</taxon>
        <taxon>Gastropoda</taxon>
        <taxon>Patellogastropoda</taxon>
        <taxon>Patelloidea</taxon>
        <taxon>Patellidae</taxon>
        <taxon>Patella</taxon>
    </lineage>
</organism>
<gene>
    <name evidence="1" type="ORF">SNE40_003484</name>
</gene>
<evidence type="ECO:0000313" key="2">
    <source>
        <dbReference type="Proteomes" id="UP001347796"/>
    </source>
</evidence>
<dbReference type="EMBL" id="JAZGQO010000002">
    <property type="protein sequence ID" value="KAK6191909.1"/>
    <property type="molecule type" value="Genomic_DNA"/>
</dbReference>
<dbReference type="Proteomes" id="UP001347796">
    <property type="component" value="Unassembled WGS sequence"/>
</dbReference>